<dbReference type="EMBL" id="ACOU01000002">
    <property type="protein sequence ID" value="EKX73958.1"/>
    <property type="molecule type" value="Genomic_DNA"/>
</dbReference>
<feature type="region of interest" description="Disordered" evidence="1">
    <location>
        <begin position="324"/>
        <end position="378"/>
    </location>
</feature>
<dbReference type="Proteomes" id="UP000031512">
    <property type="component" value="Unassembled WGS sequence"/>
</dbReference>
<evidence type="ECO:0000313" key="3">
    <source>
        <dbReference type="EMBL" id="EKX73958.1"/>
    </source>
</evidence>
<dbReference type="RefSeq" id="XP_004833410.1">
    <property type="nucleotide sequence ID" value="XM_004833353.1"/>
</dbReference>
<sequence length="413" mass="41957">MKASVLLLLVLGICNSLGSDQVPEEVGGRDLAKEEENVDSTSSSTQNLRGKPVPDQANGVRDGGESQPSVLTDALNSVLNYGKSLLASSTPETNDKATPEKSTSENDGDVATKPEGEEEKAKEDHGTEPVTDPQAGGLLYSGASSLWEVGKSAVDYASPPLSYAYNQAAAGMQCASDYLEVKAPTLHSGLSFTGGLVSTGAGYLGQGVALATKGVIYAAPVVINGAWSAGEATYNAGVAAANYVYENAPTATSTAIDGAYYAGKVTYDTVANVANYVGDKFPITRSAVNGIWCAGETVFNAGATAGTFVGSCFSSAYKYMSGTPTPEVTGQNSEAKEDGTLKVPEEKELEKSQEAKTSEGGTAPGNNSPSGTGNVGTGVAMASAIPSASSVIGSATSLVSSAWGSVSNWISGK</sequence>
<proteinExistence type="predicted"/>
<feature type="compositionally biased region" description="Basic and acidic residues" evidence="1">
    <location>
        <begin position="93"/>
        <end position="127"/>
    </location>
</feature>
<keyword evidence="2" id="KW-0732">Signal</keyword>
<evidence type="ECO:0000256" key="1">
    <source>
        <dbReference type="SAM" id="MobiDB-lite"/>
    </source>
</evidence>
<name>L1LFM5_THEEQ</name>
<organism evidence="3 4">
    <name type="scientific">Theileria equi strain WA</name>
    <dbReference type="NCBI Taxonomy" id="1537102"/>
    <lineage>
        <taxon>Eukaryota</taxon>
        <taxon>Sar</taxon>
        <taxon>Alveolata</taxon>
        <taxon>Apicomplexa</taxon>
        <taxon>Aconoidasida</taxon>
        <taxon>Piroplasmida</taxon>
        <taxon>Theileriidae</taxon>
        <taxon>Theileria</taxon>
    </lineage>
</organism>
<evidence type="ECO:0000313" key="4">
    <source>
        <dbReference type="Proteomes" id="UP000031512"/>
    </source>
</evidence>
<keyword evidence="4" id="KW-1185">Reference proteome</keyword>
<feature type="compositionally biased region" description="Basic and acidic residues" evidence="1">
    <location>
        <begin position="334"/>
        <end position="357"/>
    </location>
</feature>
<feature type="compositionally biased region" description="Polar residues" evidence="1">
    <location>
        <begin position="324"/>
        <end position="333"/>
    </location>
</feature>
<reference evidence="3 4" key="1">
    <citation type="journal article" date="2012" name="BMC Genomics">
        <title>Comparative genomic analysis and phylogenetic position of Theileria equi.</title>
        <authorList>
            <person name="Kappmeyer L.S."/>
            <person name="Thiagarajan M."/>
            <person name="Herndon D.R."/>
            <person name="Ramsay J.D."/>
            <person name="Caler E."/>
            <person name="Djikeng A."/>
            <person name="Gillespie J.J."/>
            <person name="Lau A.O."/>
            <person name="Roalson E.H."/>
            <person name="Silva J.C."/>
            <person name="Silva M.G."/>
            <person name="Suarez C.E."/>
            <person name="Ueti M.W."/>
            <person name="Nene V.M."/>
            <person name="Mealey R.H."/>
            <person name="Knowles D.P."/>
            <person name="Brayton K.A."/>
        </authorList>
    </citation>
    <scope>NUCLEOTIDE SEQUENCE [LARGE SCALE GENOMIC DNA]</scope>
    <source>
        <strain evidence="3 4">WA</strain>
    </source>
</reference>
<gene>
    <name evidence="3" type="ORF">BEWA_039960</name>
</gene>
<comment type="caution">
    <text evidence="3">The sequence shown here is derived from an EMBL/GenBank/DDBJ whole genome shotgun (WGS) entry which is preliminary data.</text>
</comment>
<feature type="chain" id="PRO_5003953324" evidence="2">
    <location>
        <begin position="19"/>
        <end position="413"/>
    </location>
</feature>
<feature type="region of interest" description="Disordered" evidence="1">
    <location>
        <begin position="19"/>
        <end position="69"/>
    </location>
</feature>
<accession>L1LFM5</accession>
<dbReference type="GeneID" id="15807406"/>
<dbReference type="VEuPathDB" id="PiroplasmaDB:BEWA_039960"/>
<feature type="signal peptide" evidence="2">
    <location>
        <begin position="1"/>
        <end position="18"/>
    </location>
</feature>
<feature type="compositionally biased region" description="Basic and acidic residues" evidence="1">
    <location>
        <begin position="26"/>
        <end position="35"/>
    </location>
</feature>
<protein>
    <submittedName>
        <fullName evidence="3">Signal peptide containing protein</fullName>
    </submittedName>
</protein>
<evidence type="ECO:0000256" key="2">
    <source>
        <dbReference type="SAM" id="SignalP"/>
    </source>
</evidence>
<dbReference type="KEGG" id="beq:BEWA_039960"/>
<feature type="compositionally biased region" description="Polar residues" evidence="1">
    <location>
        <begin position="39"/>
        <end position="48"/>
    </location>
</feature>
<dbReference type="AlphaFoldDB" id="L1LFM5"/>
<feature type="region of interest" description="Disordered" evidence="1">
    <location>
        <begin position="86"/>
        <end position="135"/>
    </location>
</feature>